<protein>
    <submittedName>
        <fullName evidence="1">Phage tail protein</fullName>
    </submittedName>
</protein>
<dbReference type="AlphaFoldDB" id="A0A515CR21"/>
<organism evidence="1 2">
    <name type="scientific">Serratia liquefaciens</name>
    <dbReference type="NCBI Taxonomy" id="614"/>
    <lineage>
        <taxon>Bacteria</taxon>
        <taxon>Pseudomonadati</taxon>
        <taxon>Pseudomonadota</taxon>
        <taxon>Gammaproteobacteria</taxon>
        <taxon>Enterobacterales</taxon>
        <taxon>Yersiniaceae</taxon>
        <taxon>Serratia</taxon>
    </lineage>
</organism>
<reference evidence="1 2" key="1">
    <citation type="submission" date="2018-11" db="EMBL/GenBank/DDBJ databases">
        <title>The first complete genome of Serratia liquefaciens isolated from metalophyte plant revel distinctness adaptive mechanisms in an extreme habitat.</title>
        <authorList>
            <person name="Caneschi W.L."/>
            <person name="Sanchez A.B."/>
            <person name="Felestrino E.B."/>
            <person name="Assis R.A.B."/>
            <person name="Lemes C.G.C."/>
            <person name="Cordeiro I.F."/>
            <person name="Fonseca N.P."/>
            <person name="Villa M."/>
            <person name="Vieira I.T."/>
            <person name="Moraes L.A."/>
            <person name="Kamino L.H.Y."/>
            <person name="do Carmo F."/>
            <person name="Garcia C.M."/>
            <person name="Almeida N.F."/>
            <person name="Silva R.S."/>
            <person name="Ferro J.A."/>
            <person name="Ferro M.I.T."/>
            <person name="Varani A.M."/>
            <person name="Ferreira R.M."/>
            <person name="dos Santos V.L."/>
            <person name="Silva U.C."/>
            <person name="Setubal J.C."/>
            <person name="Moreira L.M."/>
        </authorList>
    </citation>
    <scope>NUCLEOTIDE SEQUENCE [LARGE SCALE GENOMIC DNA]</scope>
    <source>
        <strain evidence="1 2">FG3</strain>
    </source>
</reference>
<dbReference type="Pfam" id="PF06891">
    <property type="entry name" value="P2_Phage_GpR"/>
    <property type="match status" value="1"/>
</dbReference>
<evidence type="ECO:0000313" key="2">
    <source>
        <dbReference type="Proteomes" id="UP000317572"/>
    </source>
</evidence>
<dbReference type="RefSeq" id="WP_060431888.1">
    <property type="nucleotide sequence ID" value="NZ_CP033893.1"/>
</dbReference>
<name>A0A515CR21_SERLI</name>
<accession>A0A515CR21</accession>
<sequence>MSKLDSLTQFIKAHLPARIANLEFTSDMDGLRFIPAQRELGLDQYQLAVMQFEVVLSWGRFPFRLFDPRNLCALLMSWLIEHTDEGLAEQGFDLEMPEIVILADTQTAVVEVTLTLYEALTVVRDAEGMIPFDGERWRLADPQIWWALEGTVYGADATGAPIGKTS</sequence>
<dbReference type="EMBL" id="CP033893">
    <property type="protein sequence ID" value="QDL30624.1"/>
    <property type="molecule type" value="Genomic_DNA"/>
</dbReference>
<dbReference type="Proteomes" id="UP000317572">
    <property type="component" value="Chromosome"/>
</dbReference>
<proteinExistence type="predicted"/>
<gene>
    <name evidence="1" type="ORF">EGO53_01930</name>
</gene>
<dbReference type="InterPro" id="IPR009678">
    <property type="entry name" value="Phage_tail_completion_R"/>
</dbReference>
<evidence type="ECO:0000313" key="1">
    <source>
        <dbReference type="EMBL" id="QDL30624.1"/>
    </source>
</evidence>